<evidence type="ECO:0000259" key="6">
    <source>
        <dbReference type="PROSITE" id="PS50103"/>
    </source>
</evidence>
<feature type="zinc finger region" description="C3H1-type" evidence="4">
    <location>
        <begin position="1"/>
        <end position="25"/>
    </location>
</feature>
<evidence type="ECO:0000256" key="2">
    <source>
        <dbReference type="ARBA" id="ARBA00022771"/>
    </source>
</evidence>
<dbReference type="RefSeq" id="XP_024322642.1">
    <property type="nucleotide sequence ID" value="XM_024468362.1"/>
</dbReference>
<dbReference type="eggNOG" id="ENOG502S41E">
    <property type="taxonomic scope" value="Eukaryota"/>
</dbReference>
<gene>
    <name evidence="7" type="ORF">VC83_04734</name>
</gene>
<feature type="compositionally biased region" description="Polar residues" evidence="5">
    <location>
        <begin position="456"/>
        <end position="467"/>
    </location>
</feature>
<name>A0A177A7A7_9PEZI</name>
<evidence type="ECO:0000256" key="3">
    <source>
        <dbReference type="ARBA" id="ARBA00022833"/>
    </source>
</evidence>
<dbReference type="GeneID" id="36287804"/>
<dbReference type="InterPro" id="IPR041367">
    <property type="entry name" value="Znf-CCCH_4"/>
</dbReference>
<feature type="compositionally biased region" description="Low complexity" evidence="5">
    <location>
        <begin position="79"/>
        <end position="94"/>
    </location>
</feature>
<dbReference type="EMBL" id="KV441400">
    <property type="protein sequence ID" value="OAF57352.1"/>
    <property type="molecule type" value="Genomic_DNA"/>
</dbReference>
<dbReference type="InterPro" id="IPR036855">
    <property type="entry name" value="Znf_CCCH_sf"/>
</dbReference>
<organism evidence="7">
    <name type="scientific">Pseudogymnoascus destructans</name>
    <dbReference type="NCBI Taxonomy" id="655981"/>
    <lineage>
        <taxon>Eukaryota</taxon>
        <taxon>Fungi</taxon>
        <taxon>Dikarya</taxon>
        <taxon>Ascomycota</taxon>
        <taxon>Pezizomycotina</taxon>
        <taxon>Leotiomycetes</taxon>
        <taxon>Thelebolales</taxon>
        <taxon>Thelebolaceae</taxon>
        <taxon>Pseudogymnoascus</taxon>
    </lineage>
</organism>
<dbReference type="Gene3D" id="4.10.1000.10">
    <property type="entry name" value="Zinc finger, CCCH-type"/>
    <property type="match status" value="1"/>
</dbReference>
<dbReference type="CDD" id="cd23954">
    <property type="entry name" value="AMO1_CTD"/>
    <property type="match status" value="1"/>
</dbReference>
<reference evidence="7" key="1">
    <citation type="submission" date="2016-03" db="EMBL/GenBank/DDBJ databases">
        <title>Updated assembly of Pseudogymnoascus destructans, the fungus causing white-nose syndrome of bats.</title>
        <authorList>
            <person name="Palmer J.M."/>
            <person name="Drees K.P."/>
            <person name="Foster J.T."/>
            <person name="Lindner D.L."/>
        </authorList>
    </citation>
    <scope>NUCLEOTIDE SEQUENCE [LARGE SCALE GENOMIC DNA]</scope>
    <source>
        <strain evidence="7">20631-21</strain>
    </source>
</reference>
<sequence>MPICKFWGKGTCKNGNNCRFEHIGPPGQELAGGGGAPGRNPFNAVGSNVNQGYGGQSTFGARLPQGQSSFGRAPDTRGGRAQAGPQPGHQAQPPYLLGKDGMITDLSTELPQWILSAYGPGLKAPIQLFGGEEREKSFEEMRLNHYALRAAGQEALAAQQQDELIQKAAAQNQNALHNIDAALTYVLRGENEHPNRLDIVEQYTKGIINPTQPTAPLGANIPSVNPLGQPSQIPPASAFGAGHSILGQAPNPLGGQGALGAPSPAFEQPGLGSNPLASQPFGGQAPIQPPQSSLFGQQPRPGGIGAFGQPGGFQQNAPNPLLAQPQVQQAPNPLSPAQPQPQGAFGQPQVQQPAQPSQFGQPQAQQPAQPSPFGQPAAQPARGFSTGVSPFGAAPTAPSGFQQGGAQPFGAVAPSNIQAPNSFSPIPQQQAAQGQQSGFPAAGGQVADPSPYPPGSSAQHPHPSTYSARDASNRITMFKGRPVVYKDNQPGFQNYDGSWEKIWFPNGPPGYYNATELPEEGYDQATKEAYEKLRQTGELEGGKLPLLPPRREWSKWDF</sequence>
<evidence type="ECO:0000256" key="5">
    <source>
        <dbReference type="SAM" id="MobiDB-lite"/>
    </source>
</evidence>
<feature type="compositionally biased region" description="Low complexity" evidence="5">
    <location>
        <begin position="312"/>
        <end position="332"/>
    </location>
</feature>
<feature type="region of interest" description="Disordered" evidence="5">
    <location>
        <begin position="247"/>
        <end position="473"/>
    </location>
</feature>
<dbReference type="Pfam" id="PF18044">
    <property type="entry name" value="zf-CCCH_4"/>
    <property type="match status" value="1"/>
</dbReference>
<accession>A0A177A7A7</accession>
<feature type="compositionally biased region" description="Low complexity" evidence="5">
    <location>
        <begin position="428"/>
        <end position="445"/>
    </location>
</feature>
<dbReference type="Proteomes" id="UP000077154">
    <property type="component" value="Unassembled WGS sequence"/>
</dbReference>
<dbReference type="PROSITE" id="PS50103">
    <property type="entry name" value="ZF_C3H1"/>
    <property type="match status" value="1"/>
</dbReference>
<feature type="compositionally biased region" description="Gly residues" evidence="5">
    <location>
        <begin position="302"/>
        <end position="311"/>
    </location>
</feature>
<dbReference type="PANTHER" id="PTHR21099:SF2">
    <property type="entry name" value="SI:CH211-113E8.11"/>
    <property type="match status" value="1"/>
</dbReference>
<feature type="domain" description="C3H1-type" evidence="6">
    <location>
        <begin position="1"/>
        <end position="25"/>
    </location>
</feature>
<feature type="compositionally biased region" description="Polar residues" evidence="5">
    <location>
        <begin position="58"/>
        <end position="70"/>
    </location>
</feature>
<dbReference type="AlphaFoldDB" id="A0A177A7A7"/>
<dbReference type="SUPFAM" id="SSF90229">
    <property type="entry name" value="CCCH zinc finger"/>
    <property type="match status" value="1"/>
</dbReference>
<feature type="compositionally biased region" description="Low complexity" evidence="5">
    <location>
        <begin position="397"/>
        <end position="414"/>
    </location>
</feature>
<feature type="compositionally biased region" description="Low complexity" evidence="5">
    <location>
        <begin position="340"/>
        <end position="381"/>
    </location>
</feature>
<keyword evidence="2 4" id="KW-0863">Zinc-finger</keyword>
<dbReference type="GO" id="GO:0005634">
    <property type="term" value="C:nucleus"/>
    <property type="evidence" value="ECO:0007669"/>
    <property type="project" value="TreeGrafter"/>
</dbReference>
<evidence type="ECO:0000313" key="7">
    <source>
        <dbReference type="EMBL" id="OAF57352.1"/>
    </source>
</evidence>
<feature type="compositionally biased region" description="Polar residues" evidence="5">
    <location>
        <begin position="415"/>
        <end position="427"/>
    </location>
</feature>
<proteinExistence type="predicted"/>
<dbReference type="PANTHER" id="PTHR21099">
    <property type="entry name" value="RAD201"/>
    <property type="match status" value="1"/>
</dbReference>
<dbReference type="GO" id="GO:0008270">
    <property type="term" value="F:zinc ion binding"/>
    <property type="evidence" value="ECO:0007669"/>
    <property type="project" value="UniProtKB-KW"/>
</dbReference>
<dbReference type="InterPro" id="IPR000571">
    <property type="entry name" value="Znf_CCCH"/>
</dbReference>
<keyword evidence="3 4" id="KW-0862">Zinc</keyword>
<keyword evidence="1 4" id="KW-0479">Metal-binding</keyword>
<dbReference type="OrthoDB" id="20729at2759"/>
<evidence type="ECO:0000256" key="1">
    <source>
        <dbReference type="ARBA" id="ARBA00022723"/>
    </source>
</evidence>
<protein>
    <recommendedName>
        <fullName evidence="6">C3H1-type domain-containing protein</fullName>
    </recommendedName>
</protein>
<feature type="region of interest" description="Disordered" evidence="5">
    <location>
        <begin position="29"/>
        <end position="96"/>
    </location>
</feature>
<dbReference type="VEuPathDB" id="FungiDB:GMDG_01340"/>
<evidence type="ECO:0000256" key="4">
    <source>
        <dbReference type="PROSITE-ProRule" id="PRU00723"/>
    </source>
</evidence>